<comment type="similarity">
    <text evidence="1">Belongs to the protein kinase superfamily. STE Ser/Thr protein kinase family. MAP kinase kinase kinase subfamily.</text>
</comment>
<name>A0AA89AHN5_9ASTE</name>
<dbReference type="GO" id="GO:0005737">
    <property type="term" value="C:cytoplasm"/>
    <property type="evidence" value="ECO:0007669"/>
    <property type="project" value="TreeGrafter"/>
</dbReference>
<reference evidence="8" key="1">
    <citation type="submission" date="2022-12" db="EMBL/GenBank/DDBJ databases">
        <title>Draft genome assemblies for two species of Escallonia (Escalloniales).</title>
        <authorList>
            <person name="Chanderbali A."/>
            <person name="Dervinis C."/>
            <person name="Anghel I."/>
            <person name="Soltis D."/>
            <person name="Soltis P."/>
            <person name="Zapata F."/>
        </authorList>
    </citation>
    <scope>NUCLEOTIDE SEQUENCE</scope>
    <source>
        <strain evidence="8">UCBG64.0493</strain>
        <tissue evidence="8">Leaf</tissue>
    </source>
</reference>
<dbReference type="Gene3D" id="1.10.510.10">
    <property type="entry name" value="Transferase(Phosphotransferase) domain 1"/>
    <property type="match status" value="1"/>
</dbReference>
<feature type="non-terminal residue" evidence="8">
    <location>
        <position position="1"/>
    </location>
</feature>
<evidence type="ECO:0000313" key="8">
    <source>
        <dbReference type="EMBL" id="KAK3002535.1"/>
    </source>
</evidence>
<dbReference type="EMBL" id="JAVXUP010002572">
    <property type="protein sequence ID" value="KAK3002535.1"/>
    <property type="molecule type" value="Genomic_DNA"/>
</dbReference>
<keyword evidence="9" id="KW-1185">Reference proteome</keyword>
<keyword evidence="3" id="KW-0808">Transferase</keyword>
<gene>
    <name evidence="8" type="ORF">RJ639_020932</name>
</gene>
<dbReference type="PROSITE" id="PS50011">
    <property type="entry name" value="PROTEIN_KINASE_DOM"/>
    <property type="match status" value="1"/>
</dbReference>
<evidence type="ECO:0000256" key="1">
    <source>
        <dbReference type="ARBA" id="ARBA00006529"/>
    </source>
</evidence>
<evidence type="ECO:0000256" key="2">
    <source>
        <dbReference type="ARBA" id="ARBA00022527"/>
    </source>
</evidence>
<protein>
    <recommendedName>
        <fullName evidence="7">Protein kinase domain-containing protein</fullName>
    </recommendedName>
</protein>
<keyword evidence="6" id="KW-0067">ATP-binding</keyword>
<dbReference type="InterPro" id="IPR000719">
    <property type="entry name" value="Prot_kinase_dom"/>
</dbReference>
<organism evidence="8 9">
    <name type="scientific">Escallonia herrerae</name>
    <dbReference type="NCBI Taxonomy" id="1293975"/>
    <lineage>
        <taxon>Eukaryota</taxon>
        <taxon>Viridiplantae</taxon>
        <taxon>Streptophyta</taxon>
        <taxon>Embryophyta</taxon>
        <taxon>Tracheophyta</taxon>
        <taxon>Spermatophyta</taxon>
        <taxon>Magnoliopsida</taxon>
        <taxon>eudicotyledons</taxon>
        <taxon>Gunneridae</taxon>
        <taxon>Pentapetalae</taxon>
        <taxon>asterids</taxon>
        <taxon>campanulids</taxon>
        <taxon>Escalloniales</taxon>
        <taxon>Escalloniaceae</taxon>
        <taxon>Escallonia</taxon>
    </lineage>
</organism>
<evidence type="ECO:0000256" key="6">
    <source>
        <dbReference type="ARBA" id="ARBA00022840"/>
    </source>
</evidence>
<proteinExistence type="inferred from homology"/>
<dbReference type="AlphaFoldDB" id="A0AA89AHN5"/>
<dbReference type="InterPro" id="IPR011009">
    <property type="entry name" value="Kinase-like_dom_sf"/>
</dbReference>
<dbReference type="Proteomes" id="UP001188597">
    <property type="component" value="Unassembled WGS sequence"/>
</dbReference>
<sequence length="168" mass="18738">GLVSCPYDIYWKYIMFYVQVVNMKNQGYGLAADIWSLGCTVLEMLTRQLPYSPLECVKKMAWVVVEAEILVDLDLSPGIGGCQFAAEFAGACVTVMQALFRIGRAIPPPVPDSLSEEARDFILQCLHVDPDARPTAAQLLDHPFVKRPLSLSSGSASPHNPWRNWRRI</sequence>
<evidence type="ECO:0000259" key="7">
    <source>
        <dbReference type="PROSITE" id="PS50011"/>
    </source>
</evidence>
<keyword evidence="2" id="KW-0723">Serine/threonine-protein kinase</keyword>
<keyword evidence="4" id="KW-0547">Nucleotide-binding</keyword>
<dbReference type="PANTHER" id="PTHR48016">
    <property type="entry name" value="MAP KINASE KINASE KINASE SSK2-RELATED-RELATED"/>
    <property type="match status" value="1"/>
</dbReference>
<dbReference type="PANTHER" id="PTHR48016:SF29">
    <property type="entry name" value="MITOGEN-ACTIVATED PROTEIN KINASE KINASE KINASE 1-RELATED"/>
    <property type="match status" value="1"/>
</dbReference>
<evidence type="ECO:0000313" key="9">
    <source>
        <dbReference type="Proteomes" id="UP001188597"/>
    </source>
</evidence>
<dbReference type="GO" id="GO:0004709">
    <property type="term" value="F:MAP kinase kinase kinase activity"/>
    <property type="evidence" value="ECO:0007669"/>
    <property type="project" value="TreeGrafter"/>
</dbReference>
<dbReference type="Pfam" id="PF00069">
    <property type="entry name" value="Pkinase"/>
    <property type="match status" value="1"/>
</dbReference>
<keyword evidence="5" id="KW-0418">Kinase</keyword>
<accession>A0AA89AHN5</accession>
<feature type="domain" description="Protein kinase" evidence="7">
    <location>
        <begin position="1"/>
        <end position="145"/>
    </location>
</feature>
<evidence type="ECO:0000256" key="4">
    <source>
        <dbReference type="ARBA" id="ARBA00022741"/>
    </source>
</evidence>
<evidence type="ECO:0000256" key="3">
    <source>
        <dbReference type="ARBA" id="ARBA00022679"/>
    </source>
</evidence>
<evidence type="ECO:0000256" key="5">
    <source>
        <dbReference type="ARBA" id="ARBA00022777"/>
    </source>
</evidence>
<dbReference type="SUPFAM" id="SSF56112">
    <property type="entry name" value="Protein kinase-like (PK-like)"/>
    <property type="match status" value="1"/>
</dbReference>
<dbReference type="InterPro" id="IPR050538">
    <property type="entry name" value="MAP_kinase_kinase_kinase"/>
</dbReference>
<comment type="caution">
    <text evidence="8">The sequence shown here is derived from an EMBL/GenBank/DDBJ whole genome shotgun (WGS) entry which is preliminary data.</text>
</comment>
<dbReference type="GO" id="GO:0005524">
    <property type="term" value="F:ATP binding"/>
    <property type="evidence" value="ECO:0007669"/>
    <property type="project" value="UniProtKB-KW"/>
</dbReference>